<reference evidence="2" key="1">
    <citation type="submission" date="2018-02" db="EMBL/GenBank/DDBJ databases">
        <title>Rhizophora mucronata_Transcriptome.</title>
        <authorList>
            <person name="Meera S.P."/>
            <person name="Sreeshan A."/>
            <person name="Augustine A."/>
        </authorList>
    </citation>
    <scope>NUCLEOTIDE SEQUENCE</scope>
    <source>
        <tissue evidence="2">Leaf</tissue>
    </source>
</reference>
<organism evidence="2">
    <name type="scientific">Rhizophora mucronata</name>
    <name type="common">Asiatic mangrove</name>
    <dbReference type="NCBI Taxonomy" id="61149"/>
    <lineage>
        <taxon>Eukaryota</taxon>
        <taxon>Viridiplantae</taxon>
        <taxon>Streptophyta</taxon>
        <taxon>Embryophyta</taxon>
        <taxon>Tracheophyta</taxon>
        <taxon>Spermatophyta</taxon>
        <taxon>Magnoliopsida</taxon>
        <taxon>eudicotyledons</taxon>
        <taxon>Gunneridae</taxon>
        <taxon>Pentapetalae</taxon>
        <taxon>rosids</taxon>
        <taxon>fabids</taxon>
        <taxon>Malpighiales</taxon>
        <taxon>Rhizophoraceae</taxon>
        <taxon>Rhizophora</taxon>
    </lineage>
</organism>
<feature type="compositionally biased region" description="Basic and acidic residues" evidence="1">
    <location>
        <begin position="374"/>
        <end position="388"/>
    </location>
</feature>
<feature type="region of interest" description="Disordered" evidence="1">
    <location>
        <begin position="1"/>
        <end position="24"/>
    </location>
</feature>
<proteinExistence type="predicted"/>
<evidence type="ECO:0000313" key="2">
    <source>
        <dbReference type="EMBL" id="MBX61477.1"/>
    </source>
</evidence>
<feature type="region of interest" description="Disordered" evidence="1">
    <location>
        <begin position="351"/>
        <end position="396"/>
    </location>
</feature>
<sequence length="409" mass="44714">MKLSLTLQDDHHLHNNNNKNKNNKQHSLLKAKLPISVLNQPLTSIFTTTTTNAFSGLGFSLSTNFHSGPSLKLSYNLSSTATPISPFSLSLKSGLGLYGSPRNSPLVFSAHLSFSNTIPNTLVPTFSLHVKPSCGHFSIHKKTTSSSFADPNPKIGSLSTTGPFVNSGSAANPELGSGVAPYRPLDWQELKLESFGGKEKDGLAKSKLDCIEGVYADNNGNGLLAEQQLVSRDKKIGGFFSGVAVKAKTVLPLTKGFRVNLRWGVNLPGDLNAKMPYLTVNKISIERAELVKEVKEKSSDNHLGDVELLKGMSFWMRRDLEVLEKENRDMRQILEDIRMGASARSLREESISVGKKGMPGSVHSFSDFGHQRSKINDEDRKLQRESKRPVNGVTDLESELQRAIKAASA</sequence>
<evidence type="ECO:0000256" key="1">
    <source>
        <dbReference type="SAM" id="MobiDB-lite"/>
    </source>
</evidence>
<dbReference type="PANTHER" id="PTHR34285:SF6">
    <property type="entry name" value="TRANSMEMBRANE PROTEIN"/>
    <property type="match status" value="1"/>
</dbReference>
<protein>
    <submittedName>
        <fullName evidence="2">Uncharacterized protein</fullName>
    </submittedName>
</protein>
<dbReference type="AlphaFoldDB" id="A0A2P2Q3A7"/>
<name>A0A2P2Q3A7_RHIMU</name>
<accession>A0A2P2Q3A7</accession>
<dbReference type="PANTHER" id="PTHR34285">
    <property type="entry name" value="OS08G0510800 PROTEIN"/>
    <property type="match status" value="1"/>
</dbReference>
<dbReference type="EMBL" id="GGEC01080993">
    <property type="protein sequence ID" value="MBX61477.1"/>
    <property type="molecule type" value="Transcribed_RNA"/>
</dbReference>